<dbReference type="GO" id="GO:0097367">
    <property type="term" value="F:carbohydrate derivative binding"/>
    <property type="evidence" value="ECO:0007669"/>
    <property type="project" value="InterPro"/>
</dbReference>
<keyword evidence="3" id="KW-0804">Transcription</keyword>
<name>A0A212J6B1_9FIRM</name>
<dbReference type="GO" id="GO:0003677">
    <property type="term" value="F:DNA binding"/>
    <property type="evidence" value="ECO:0007669"/>
    <property type="project" value="UniProtKB-KW"/>
</dbReference>
<dbReference type="GO" id="GO:0003700">
    <property type="term" value="F:DNA-binding transcription factor activity"/>
    <property type="evidence" value="ECO:0007669"/>
    <property type="project" value="InterPro"/>
</dbReference>
<dbReference type="InterPro" id="IPR046348">
    <property type="entry name" value="SIS_dom_sf"/>
</dbReference>
<protein>
    <recommendedName>
        <fullName evidence="7">MurR/RpiR family transcriptional regulator</fullName>
    </recommendedName>
</protein>
<dbReference type="InterPro" id="IPR047640">
    <property type="entry name" value="RpiR-like"/>
</dbReference>
<dbReference type="PANTHER" id="PTHR30514:SF1">
    <property type="entry name" value="HTH-TYPE TRANSCRIPTIONAL REGULATOR HEXR-RELATED"/>
    <property type="match status" value="1"/>
</dbReference>
<dbReference type="EMBL" id="FLUN01000001">
    <property type="protein sequence ID" value="SBV94944.1"/>
    <property type="molecule type" value="Genomic_DNA"/>
</dbReference>
<evidence type="ECO:0000256" key="3">
    <source>
        <dbReference type="ARBA" id="ARBA00023163"/>
    </source>
</evidence>
<organism evidence="6">
    <name type="scientific">uncultured Eubacteriales bacterium</name>
    <dbReference type="NCBI Taxonomy" id="172733"/>
    <lineage>
        <taxon>Bacteria</taxon>
        <taxon>Bacillati</taxon>
        <taxon>Bacillota</taxon>
        <taxon>Clostridia</taxon>
        <taxon>Eubacteriales</taxon>
        <taxon>environmental samples</taxon>
    </lineage>
</organism>
<proteinExistence type="predicted"/>
<dbReference type="SUPFAM" id="SSF53697">
    <property type="entry name" value="SIS domain"/>
    <property type="match status" value="1"/>
</dbReference>
<evidence type="ECO:0000259" key="5">
    <source>
        <dbReference type="PROSITE" id="PS51464"/>
    </source>
</evidence>
<dbReference type="InterPro" id="IPR000281">
    <property type="entry name" value="HTH_RpiR"/>
</dbReference>
<feature type="domain" description="SIS" evidence="5">
    <location>
        <begin position="120"/>
        <end position="260"/>
    </location>
</feature>
<dbReference type="PROSITE" id="PS51464">
    <property type="entry name" value="SIS"/>
    <property type="match status" value="1"/>
</dbReference>
<evidence type="ECO:0000259" key="4">
    <source>
        <dbReference type="PROSITE" id="PS51071"/>
    </source>
</evidence>
<accession>A0A212J6B1</accession>
<dbReference type="Pfam" id="PF01380">
    <property type="entry name" value="SIS"/>
    <property type="match status" value="1"/>
</dbReference>
<dbReference type="PANTHER" id="PTHR30514">
    <property type="entry name" value="GLUCOKINASE"/>
    <property type="match status" value="1"/>
</dbReference>
<sequence length="285" mass="31469">MVSAVVAKIIAMQQSLTVSENEIAQYVINNADAVVSSTITAIAKNTGTSEASINRFCKKIGFKGFNSFKIALAQENFYNSMKDLSDPGAQEGFVSTVSRDYRHVLANTTAMLDEDTIIEAADALRTASHIFIFALSYTSYVAHELEFKLSMVGLHAKAVVDISDIRICANNLTADDLVVVIAPTLMMRDLYHAIITCKDKGATLVSITSYDSPKLNALVDYKFIISDKITTQNSVSISNNLMFLFVTDVLYCGLLERDKNLKQRRLSNDAILNSAQSTDNYFFEF</sequence>
<dbReference type="InterPro" id="IPR036388">
    <property type="entry name" value="WH-like_DNA-bd_sf"/>
</dbReference>
<dbReference type="Pfam" id="PF01418">
    <property type="entry name" value="HTH_6"/>
    <property type="match status" value="1"/>
</dbReference>
<dbReference type="InterPro" id="IPR035472">
    <property type="entry name" value="RpiR-like_SIS"/>
</dbReference>
<keyword evidence="2" id="KW-0238">DNA-binding</keyword>
<dbReference type="AlphaFoldDB" id="A0A212J6B1"/>
<gene>
    <name evidence="6" type="ORF">KL86CLO1_10581</name>
</gene>
<evidence type="ECO:0000313" key="6">
    <source>
        <dbReference type="EMBL" id="SBV94944.1"/>
    </source>
</evidence>
<feature type="domain" description="HTH rpiR-type" evidence="4">
    <location>
        <begin position="3"/>
        <end position="79"/>
    </location>
</feature>
<dbReference type="Gene3D" id="3.40.50.10490">
    <property type="entry name" value="Glucose-6-phosphate isomerase like protein, domain 1"/>
    <property type="match status" value="1"/>
</dbReference>
<reference evidence="6" key="1">
    <citation type="submission" date="2016-04" db="EMBL/GenBank/DDBJ databases">
        <authorList>
            <person name="Evans L.H."/>
            <person name="Alamgir A."/>
            <person name="Owens N."/>
            <person name="Weber N.D."/>
            <person name="Virtaneva K."/>
            <person name="Barbian K."/>
            <person name="Babar A."/>
            <person name="Rosenke K."/>
        </authorList>
    </citation>
    <scope>NUCLEOTIDE SEQUENCE</scope>
    <source>
        <strain evidence="6">86</strain>
    </source>
</reference>
<dbReference type="GO" id="GO:1901135">
    <property type="term" value="P:carbohydrate derivative metabolic process"/>
    <property type="evidence" value="ECO:0007669"/>
    <property type="project" value="InterPro"/>
</dbReference>
<evidence type="ECO:0000256" key="1">
    <source>
        <dbReference type="ARBA" id="ARBA00023015"/>
    </source>
</evidence>
<evidence type="ECO:0008006" key="7">
    <source>
        <dbReference type="Google" id="ProtNLM"/>
    </source>
</evidence>
<keyword evidence="1" id="KW-0805">Transcription regulation</keyword>
<dbReference type="PROSITE" id="PS51071">
    <property type="entry name" value="HTH_RPIR"/>
    <property type="match status" value="1"/>
</dbReference>
<dbReference type="InterPro" id="IPR009057">
    <property type="entry name" value="Homeodomain-like_sf"/>
</dbReference>
<dbReference type="Gene3D" id="1.10.10.10">
    <property type="entry name" value="Winged helix-like DNA-binding domain superfamily/Winged helix DNA-binding domain"/>
    <property type="match status" value="1"/>
</dbReference>
<dbReference type="CDD" id="cd05013">
    <property type="entry name" value="SIS_RpiR"/>
    <property type="match status" value="1"/>
</dbReference>
<dbReference type="InterPro" id="IPR001347">
    <property type="entry name" value="SIS_dom"/>
</dbReference>
<evidence type="ECO:0000256" key="2">
    <source>
        <dbReference type="ARBA" id="ARBA00023125"/>
    </source>
</evidence>
<dbReference type="SUPFAM" id="SSF46689">
    <property type="entry name" value="Homeodomain-like"/>
    <property type="match status" value="1"/>
</dbReference>